<dbReference type="Gene3D" id="3.40.50.300">
    <property type="entry name" value="P-loop containing nucleotide triphosphate hydrolases"/>
    <property type="match status" value="1"/>
</dbReference>
<sequence length="210" mass="23894">MAEKRVIISIGRQYGSGGAETGSRLAKELGINCYDKNILRMNSDESGIKESYFHLADEKAGNRLLYRIISSMTPEKKSPSFGSDLVSADNLFRFQSDVIRKLAAEESCVIIGRCADYVLQDMDGLVRVFLYADIEARIKRIVDKGLYSLEDAPKQIKRMDRERRDYYRYYTGHDWSSIENYDLLLNTAKLGVDGAVQAIKHYISLRGLEI</sequence>
<dbReference type="Proteomes" id="UP000823900">
    <property type="component" value="Unassembled WGS sequence"/>
</dbReference>
<dbReference type="SUPFAM" id="SSF52540">
    <property type="entry name" value="P-loop containing nucleoside triphosphate hydrolases"/>
    <property type="match status" value="1"/>
</dbReference>
<dbReference type="GO" id="GO:0016301">
    <property type="term" value="F:kinase activity"/>
    <property type="evidence" value="ECO:0007669"/>
    <property type="project" value="UniProtKB-KW"/>
</dbReference>
<proteinExistence type="predicted"/>
<accession>A0A9D2HI08</accession>
<dbReference type="EMBL" id="DWZA01000091">
    <property type="protein sequence ID" value="HJA71940.1"/>
    <property type="molecule type" value="Genomic_DNA"/>
</dbReference>
<evidence type="ECO:0000313" key="2">
    <source>
        <dbReference type="Proteomes" id="UP000823900"/>
    </source>
</evidence>
<reference evidence="1" key="2">
    <citation type="submission" date="2021-04" db="EMBL/GenBank/DDBJ databases">
        <authorList>
            <person name="Gilroy R."/>
        </authorList>
    </citation>
    <scope>NUCLEOTIDE SEQUENCE</scope>
    <source>
        <strain evidence="1">CHK178-16964</strain>
    </source>
</reference>
<reference evidence="1" key="1">
    <citation type="journal article" date="2021" name="PeerJ">
        <title>Extensive microbial diversity within the chicken gut microbiome revealed by metagenomics and culture.</title>
        <authorList>
            <person name="Gilroy R."/>
            <person name="Ravi A."/>
            <person name="Getino M."/>
            <person name="Pursley I."/>
            <person name="Horton D.L."/>
            <person name="Alikhan N.F."/>
            <person name="Baker D."/>
            <person name="Gharbi K."/>
            <person name="Hall N."/>
            <person name="Watson M."/>
            <person name="Adriaenssens E.M."/>
            <person name="Foster-Nyarko E."/>
            <person name="Jarju S."/>
            <person name="Secka A."/>
            <person name="Antonio M."/>
            <person name="Oren A."/>
            <person name="Chaudhuri R.R."/>
            <person name="La Ragione R."/>
            <person name="Hildebrand F."/>
            <person name="Pallen M.J."/>
        </authorList>
    </citation>
    <scope>NUCLEOTIDE SEQUENCE</scope>
    <source>
        <strain evidence="1">CHK178-16964</strain>
    </source>
</reference>
<keyword evidence="1" id="KW-0418">Kinase</keyword>
<gene>
    <name evidence="1" type="ORF">IAA07_10285</name>
</gene>
<protein>
    <submittedName>
        <fullName evidence="1">Cytidylate kinase-like family protein</fullName>
    </submittedName>
</protein>
<keyword evidence="1" id="KW-0808">Transferase</keyword>
<evidence type="ECO:0000313" key="1">
    <source>
        <dbReference type="EMBL" id="HJA71940.1"/>
    </source>
</evidence>
<comment type="caution">
    <text evidence="1">The sequence shown here is derived from an EMBL/GenBank/DDBJ whole genome shotgun (WGS) entry which is preliminary data.</text>
</comment>
<name>A0A9D2HI08_9FIRM</name>
<organism evidence="1 2">
    <name type="scientific">Candidatus Lachnoclostridium stercoravium</name>
    <dbReference type="NCBI Taxonomy" id="2838633"/>
    <lineage>
        <taxon>Bacteria</taxon>
        <taxon>Bacillati</taxon>
        <taxon>Bacillota</taxon>
        <taxon>Clostridia</taxon>
        <taxon>Lachnospirales</taxon>
        <taxon>Lachnospiraceae</taxon>
    </lineage>
</organism>
<dbReference type="InterPro" id="IPR027417">
    <property type="entry name" value="P-loop_NTPase"/>
</dbReference>
<dbReference type="AlphaFoldDB" id="A0A9D2HI08"/>
<dbReference type="Pfam" id="PF13189">
    <property type="entry name" value="Cytidylate_kin2"/>
    <property type="match status" value="1"/>
</dbReference>